<dbReference type="RefSeq" id="WP_184020289.1">
    <property type="nucleotide sequence ID" value="NZ_JACHFD010000017.1"/>
</dbReference>
<dbReference type="InterPro" id="IPR043129">
    <property type="entry name" value="ATPase_NBD"/>
</dbReference>
<sequence length="217" mass="23056">MPYLLTIESSTNRASLALFRDSECVFEDAFESDRNHNALLFAPLEKALALLAGESLTEVVIGTGPGSYSGTRVGIAAGQGVALVHACPAIGLSSLLATSVTEGVAIGDARRGSAWWAAIGTALPEPELIDPHELAERLQSAENVFSFENVTRLGLPKNLEIAHLHPTAAALGRAWFDLDDDARRSLRTLPPQPAYLRPPHITVAKKGHPLLRGNPGA</sequence>
<evidence type="ECO:0000313" key="2">
    <source>
        <dbReference type="EMBL" id="MBB5352883.1"/>
    </source>
</evidence>
<dbReference type="Proteomes" id="UP000557717">
    <property type="component" value="Unassembled WGS sequence"/>
</dbReference>
<evidence type="ECO:0000313" key="3">
    <source>
        <dbReference type="Proteomes" id="UP000557717"/>
    </source>
</evidence>
<dbReference type="InterPro" id="IPR022496">
    <property type="entry name" value="T6A_TsaB"/>
</dbReference>
<feature type="domain" description="Gcp-like" evidence="1">
    <location>
        <begin position="33"/>
        <end position="102"/>
    </location>
</feature>
<evidence type="ECO:0000259" key="1">
    <source>
        <dbReference type="Pfam" id="PF00814"/>
    </source>
</evidence>
<accession>A0A840V5H7</accession>
<proteinExistence type="predicted"/>
<dbReference type="SUPFAM" id="SSF53067">
    <property type="entry name" value="Actin-like ATPase domain"/>
    <property type="match status" value="1"/>
</dbReference>
<name>A0A840V5H7_9BACT</name>
<organism evidence="2 3">
    <name type="scientific">Haloferula luteola</name>
    <dbReference type="NCBI Taxonomy" id="595692"/>
    <lineage>
        <taxon>Bacteria</taxon>
        <taxon>Pseudomonadati</taxon>
        <taxon>Verrucomicrobiota</taxon>
        <taxon>Verrucomicrobiia</taxon>
        <taxon>Verrucomicrobiales</taxon>
        <taxon>Verrucomicrobiaceae</taxon>
        <taxon>Haloferula</taxon>
    </lineage>
</organism>
<dbReference type="NCBIfam" id="TIGR03725">
    <property type="entry name" value="T6A_YeaZ"/>
    <property type="match status" value="1"/>
</dbReference>
<keyword evidence="3" id="KW-1185">Reference proteome</keyword>
<dbReference type="GO" id="GO:0002949">
    <property type="term" value="P:tRNA threonylcarbamoyladenosine modification"/>
    <property type="evidence" value="ECO:0007669"/>
    <property type="project" value="InterPro"/>
</dbReference>
<protein>
    <submittedName>
        <fullName evidence="2">tRNA threonylcarbamoyl adenosine modification protein YeaZ</fullName>
    </submittedName>
</protein>
<gene>
    <name evidence="2" type="ORF">HNR46_003132</name>
</gene>
<dbReference type="Pfam" id="PF00814">
    <property type="entry name" value="TsaD"/>
    <property type="match status" value="1"/>
</dbReference>
<comment type="caution">
    <text evidence="2">The sequence shown here is derived from an EMBL/GenBank/DDBJ whole genome shotgun (WGS) entry which is preliminary data.</text>
</comment>
<reference evidence="2 3" key="1">
    <citation type="submission" date="2020-08" db="EMBL/GenBank/DDBJ databases">
        <title>Genomic Encyclopedia of Type Strains, Phase IV (KMG-IV): sequencing the most valuable type-strain genomes for metagenomic binning, comparative biology and taxonomic classification.</title>
        <authorList>
            <person name="Goeker M."/>
        </authorList>
    </citation>
    <scope>NUCLEOTIDE SEQUENCE [LARGE SCALE GENOMIC DNA]</scope>
    <source>
        <strain evidence="2 3">YC6886</strain>
    </source>
</reference>
<dbReference type="EMBL" id="JACHFD010000017">
    <property type="protein sequence ID" value="MBB5352883.1"/>
    <property type="molecule type" value="Genomic_DNA"/>
</dbReference>
<dbReference type="Gene3D" id="3.30.420.40">
    <property type="match status" value="1"/>
</dbReference>
<dbReference type="InterPro" id="IPR000905">
    <property type="entry name" value="Gcp-like_dom"/>
</dbReference>
<dbReference type="AlphaFoldDB" id="A0A840V5H7"/>